<dbReference type="EMBL" id="CP095049">
    <property type="protein sequence ID" value="UOQ53085.1"/>
    <property type="molecule type" value="Genomic_DNA"/>
</dbReference>
<accession>A0ABY4F989</accession>
<dbReference type="RefSeq" id="WP_244717837.1">
    <property type="nucleotide sequence ID" value="NZ_CP095049.1"/>
</dbReference>
<protein>
    <submittedName>
        <fullName evidence="1">Uncharacterized protein</fullName>
    </submittedName>
</protein>
<proteinExistence type="predicted"/>
<reference evidence="1 2" key="1">
    <citation type="submission" date="2022-04" db="EMBL/GenBank/DDBJ databases">
        <title>Hymenobacter sp. isolated from the air.</title>
        <authorList>
            <person name="Won M."/>
            <person name="Lee C.-M."/>
            <person name="Woen H.-Y."/>
            <person name="Kwon S.-W."/>
        </authorList>
    </citation>
    <scope>NUCLEOTIDE SEQUENCE [LARGE SCALE GENOMIC DNA]</scope>
    <source>
        <strain evidence="2">5116 S-27</strain>
    </source>
</reference>
<gene>
    <name evidence="1" type="ORF">MUN80_25525</name>
</gene>
<name>A0ABY4F989_9BACT</name>
<sequence>MITLTTSTNHARRETTVTAKTAAGHFLCAETWVGTGARVAVALAQHVRRSAENLERRLNIAQATSSTQARLLAERL</sequence>
<evidence type="ECO:0000313" key="1">
    <source>
        <dbReference type="EMBL" id="UOQ53085.1"/>
    </source>
</evidence>
<organism evidence="1 2">
    <name type="scientific">Hymenobacter cellulosivorans</name>
    <dbReference type="NCBI Taxonomy" id="2932249"/>
    <lineage>
        <taxon>Bacteria</taxon>
        <taxon>Pseudomonadati</taxon>
        <taxon>Bacteroidota</taxon>
        <taxon>Cytophagia</taxon>
        <taxon>Cytophagales</taxon>
        <taxon>Hymenobacteraceae</taxon>
        <taxon>Hymenobacter</taxon>
    </lineage>
</organism>
<dbReference type="Proteomes" id="UP000831785">
    <property type="component" value="Chromosome"/>
</dbReference>
<evidence type="ECO:0000313" key="2">
    <source>
        <dbReference type="Proteomes" id="UP000831785"/>
    </source>
</evidence>
<keyword evidence="2" id="KW-1185">Reference proteome</keyword>